<evidence type="ECO:0000313" key="4">
    <source>
        <dbReference type="EMBL" id="OAQ72671.1"/>
    </source>
</evidence>
<feature type="region of interest" description="Disordered" evidence="1">
    <location>
        <begin position="55"/>
        <end position="79"/>
    </location>
</feature>
<dbReference type="GeneID" id="28844565"/>
<dbReference type="RefSeq" id="XP_018148754.1">
    <property type="nucleotide sequence ID" value="XM_018280571.1"/>
</dbReference>
<sequence>MGSLPFFKRRFGCPSVIIIAGLLSILLIATLVSRPTYLDRLPHVLPSIEEHLPSFGDRKSNGAQNNKAGKKGNLAPVSKKNRGWKFNSTRDANSFSLDSEQCNMAFPGLFDEIWRGVEAQKAAGNITPEQLNISDRDRGALRGMIVNQQLYVLQETVLENEYDTSRAVAILHAIHRAIVTSPEPLPNIEFALTVADVVPDPDEHNYPIWGLTRKAEDKEIWLMGDFGYWSWPLDLVGAYHDVRREITESELPFEKKTKQAVWRGAVATNGHREELIKVTEKKDWADVRAIVWAGMSDLVSEDQAKALSMPEHCKYQFVIHTEGHSYSGRGKYLQNCNSVVIMHKRKWIEPHHGLLVAEGDKQNFVEVAEDFSDLETKVTALLADPARAKKIAQNGVDTFRDRYLTPASQACYWRELLRGWASVSFEPKFWKLDPKTGTKKLRGVPFETFVVQSIMVQPAPAKCKWLGRFLGQC</sequence>
<dbReference type="InterPro" id="IPR051091">
    <property type="entry name" value="O-Glucosyltr/Glycosyltrsf_90"/>
</dbReference>
<name>A0A179G5K9_METCM</name>
<keyword evidence="5" id="KW-1185">Reference proteome</keyword>
<evidence type="ECO:0000256" key="1">
    <source>
        <dbReference type="SAM" id="MobiDB-lite"/>
    </source>
</evidence>
<evidence type="ECO:0000313" key="5">
    <source>
        <dbReference type="Proteomes" id="UP000078397"/>
    </source>
</evidence>
<dbReference type="AlphaFoldDB" id="A0A179G5K9"/>
<evidence type="ECO:0000256" key="2">
    <source>
        <dbReference type="SAM" id="Phobius"/>
    </source>
</evidence>
<keyword evidence="2" id="KW-0472">Membrane</keyword>
<dbReference type="PANTHER" id="PTHR12203:SF107">
    <property type="entry name" value="GLYCOSYL TRANSFERASE CAP10 DOMAIN-CONTAINING PROTEIN"/>
    <property type="match status" value="1"/>
</dbReference>
<keyword evidence="2" id="KW-0812">Transmembrane</keyword>
<dbReference type="Proteomes" id="UP000078397">
    <property type="component" value="Unassembled WGS sequence"/>
</dbReference>
<feature type="domain" description="Glycosyl transferase CAP10" evidence="3">
    <location>
        <begin position="184"/>
        <end position="425"/>
    </location>
</feature>
<dbReference type="InterPro" id="IPR006598">
    <property type="entry name" value="CAP10"/>
</dbReference>
<protein>
    <recommendedName>
        <fullName evidence="3">Glycosyl transferase CAP10 domain-containing protein</fullName>
    </recommendedName>
</protein>
<reference evidence="4 5" key="1">
    <citation type="journal article" date="2016" name="PLoS Pathog.">
        <title>Biosynthesis of antibiotic leucinostatins in bio-control fungus Purpureocillium lilacinum and their inhibition on phytophthora revealed by genome mining.</title>
        <authorList>
            <person name="Wang G."/>
            <person name="Liu Z."/>
            <person name="Lin R."/>
            <person name="Li E."/>
            <person name="Mao Z."/>
            <person name="Ling J."/>
            <person name="Yang Y."/>
            <person name="Yin W.B."/>
            <person name="Xie B."/>
        </authorList>
    </citation>
    <scope>NUCLEOTIDE SEQUENCE [LARGE SCALE GENOMIC DNA]</scope>
    <source>
        <strain evidence="4">170</strain>
    </source>
</reference>
<organism evidence="4 5">
    <name type="scientific">Pochonia chlamydosporia 170</name>
    <dbReference type="NCBI Taxonomy" id="1380566"/>
    <lineage>
        <taxon>Eukaryota</taxon>
        <taxon>Fungi</taxon>
        <taxon>Dikarya</taxon>
        <taxon>Ascomycota</taxon>
        <taxon>Pezizomycotina</taxon>
        <taxon>Sordariomycetes</taxon>
        <taxon>Hypocreomycetidae</taxon>
        <taxon>Hypocreales</taxon>
        <taxon>Clavicipitaceae</taxon>
        <taxon>Pochonia</taxon>
    </lineage>
</organism>
<accession>A0A179G5K9</accession>
<evidence type="ECO:0000259" key="3">
    <source>
        <dbReference type="SMART" id="SM00672"/>
    </source>
</evidence>
<gene>
    <name evidence="4" type="ORF">VFPPC_00578</name>
</gene>
<dbReference type="KEGG" id="pchm:VFPPC_00578"/>
<dbReference type="EMBL" id="LSBJ02000001">
    <property type="protein sequence ID" value="OAQ72671.1"/>
    <property type="molecule type" value="Genomic_DNA"/>
</dbReference>
<comment type="caution">
    <text evidence="4">The sequence shown here is derived from an EMBL/GenBank/DDBJ whole genome shotgun (WGS) entry which is preliminary data.</text>
</comment>
<feature type="transmembrane region" description="Helical" evidence="2">
    <location>
        <begin position="12"/>
        <end position="32"/>
    </location>
</feature>
<dbReference type="PANTHER" id="PTHR12203">
    <property type="entry name" value="KDEL LYS-ASP-GLU-LEU CONTAINING - RELATED"/>
    <property type="match status" value="1"/>
</dbReference>
<dbReference type="SMART" id="SM00672">
    <property type="entry name" value="CAP10"/>
    <property type="match status" value="1"/>
</dbReference>
<proteinExistence type="predicted"/>
<dbReference type="OrthoDB" id="202415at2759"/>
<dbReference type="Pfam" id="PF05686">
    <property type="entry name" value="Glyco_transf_90"/>
    <property type="match status" value="1"/>
</dbReference>
<keyword evidence="2" id="KW-1133">Transmembrane helix</keyword>